<keyword evidence="3" id="KW-1185">Reference proteome</keyword>
<feature type="domain" description="HTH cro/C1-type" evidence="1">
    <location>
        <begin position="38"/>
        <end position="92"/>
    </location>
</feature>
<dbReference type="Pfam" id="PF13560">
    <property type="entry name" value="HTH_31"/>
    <property type="match status" value="1"/>
</dbReference>
<organism evidence="2 3">
    <name type="scientific">Phnomibacter ginsenosidimutans</name>
    <dbReference type="NCBI Taxonomy" id="2676868"/>
    <lineage>
        <taxon>Bacteria</taxon>
        <taxon>Pseudomonadati</taxon>
        <taxon>Bacteroidota</taxon>
        <taxon>Chitinophagia</taxon>
        <taxon>Chitinophagales</taxon>
        <taxon>Chitinophagaceae</taxon>
        <taxon>Phnomibacter</taxon>
    </lineage>
</organism>
<accession>A0A6I6G9I1</accession>
<evidence type="ECO:0000313" key="2">
    <source>
        <dbReference type="EMBL" id="QGW29466.1"/>
    </source>
</evidence>
<gene>
    <name evidence="2" type="ORF">GLV81_16350</name>
</gene>
<dbReference type="GO" id="GO:0003677">
    <property type="term" value="F:DNA binding"/>
    <property type="evidence" value="ECO:0007669"/>
    <property type="project" value="InterPro"/>
</dbReference>
<dbReference type="EMBL" id="CP046566">
    <property type="protein sequence ID" value="QGW29466.1"/>
    <property type="molecule type" value="Genomic_DNA"/>
</dbReference>
<sequence length="109" mass="12385">MNEIFLKPPIFMLLRSIHLTLFIMHSDAILKQAAATILRRLRISAKLKREALAASLNISKSAIDKMEQGVYHIKLTDIIRLAPLLNMSATEFVAQIEAELEKLLHHNID</sequence>
<evidence type="ECO:0000313" key="3">
    <source>
        <dbReference type="Proteomes" id="UP000426027"/>
    </source>
</evidence>
<proteinExistence type="predicted"/>
<evidence type="ECO:0000259" key="1">
    <source>
        <dbReference type="PROSITE" id="PS50943"/>
    </source>
</evidence>
<dbReference type="Gene3D" id="1.10.260.40">
    <property type="entry name" value="lambda repressor-like DNA-binding domains"/>
    <property type="match status" value="1"/>
</dbReference>
<dbReference type="CDD" id="cd00093">
    <property type="entry name" value="HTH_XRE"/>
    <property type="match status" value="1"/>
</dbReference>
<dbReference type="SUPFAM" id="SSF47413">
    <property type="entry name" value="lambda repressor-like DNA-binding domains"/>
    <property type="match status" value="1"/>
</dbReference>
<dbReference type="InterPro" id="IPR001387">
    <property type="entry name" value="Cro/C1-type_HTH"/>
</dbReference>
<dbReference type="KEGG" id="fls:GLV81_16350"/>
<dbReference type="InterPro" id="IPR010982">
    <property type="entry name" value="Lambda_DNA-bd_dom_sf"/>
</dbReference>
<reference evidence="2 3" key="1">
    <citation type="submission" date="2019-11" db="EMBL/GenBank/DDBJ databases">
        <authorList>
            <person name="Im W.T."/>
        </authorList>
    </citation>
    <scope>NUCLEOTIDE SEQUENCE [LARGE SCALE GENOMIC DNA]</scope>
    <source>
        <strain evidence="2 3">SB-02</strain>
    </source>
</reference>
<dbReference type="PROSITE" id="PS50943">
    <property type="entry name" value="HTH_CROC1"/>
    <property type="match status" value="1"/>
</dbReference>
<dbReference type="AlphaFoldDB" id="A0A6I6G9I1"/>
<dbReference type="RefSeq" id="WP_157479818.1">
    <property type="nucleotide sequence ID" value="NZ_CP046566.1"/>
</dbReference>
<protein>
    <submittedName>
        <fullName evidence="2">Helix-turn-helix domain-containing protein</fullName>
    </submittedName>
</protein>
<dbReference type="Proteomes" id="UP000426027">
    <property type="component" value="Chromosome"/>
</dbReference>
<name>A0A6I6G9I1_9BACT</name>
<dbReference type="SMART" id="SM00530">
    <property type="entry name" value="HTH_XRE"/>
    <property type="match status" value="1"/>
</dbReference>